<feature type="domain" description="DUF1254" evidence="3">
    <location>
        <begin position="78"/>
        <end position="207"/>
    </location>
</feature>
<dbReference type="EMBL" id="FNIJ01000001">
    <property type="protein sequence ID" value="SDN10599.1"/>
    <property type="molecule type" value="Genomic_DNA"/>
</dbReference>
<evidence type="ECO:0000256" key="1">
    <source>
        <dbReference type="SAM" id="SignalP"/>
    </source>
</evidence>
<dbReference type="InterPro" id="IPR037050">
    <property type="entry name" value="DUF1254_sf"/>
</dbReference>
<dbReference type="Pfam" id="PF06742">
    <property type="entry name" value="DUF1214"/>
    <property type="match status" value="1"/>
</dbReference>
<sequence length="468" mass="51425">MTRTKLALALGLGLSLLVPTYAPALAADARTASAMSAEQAREEYAYALGIQAYAWGYPLVRYDMGGLRSIKAGVVNLNSFRKHTELKTARDRTVVTPNNVTIDAYARLDLRSEPFVLHVPQLPEKRWSLIQVGNMLDEVTANIGGNAGPQPGDYLIVAPGFRGVVPAGMQLIQSRTNFAIVAARINAPTSAEIPLAVEAQKGFQLMPLSAYQREGLAYKAPKAELPADYVSAAPENVRFFDYLGQAMQKFLPATGDRDQSLIDSFGTIGLSIARGFDWRSLDAATLRGLARAAQAGEQIVAQRWQNPGEVTNGWRYFMLGGRAGYDFPLRATLTRNVIGAQNAEQVYYPNTEIDDQGDPLSGRHRYVLRFAKGEQPPAAVFWNLSLYGPDMYFVENDFRRYSIGSTTDGLKTDADGSITLVIQHERPADTANWLPAPEGPFNLTMRFYGPEPAVLDGRYRLPAVQRVN</sequence>
<feature type="domain" description="DUF1214" evidence="2">
    <location>
        <begin position="347"/>
        <end position="451"/>
    </location>
</feature>
<protein>
    <submittedName>
        <fullName evidence="4">Uncharacterized conserved protein</fullName>
    </submittedName>
</protein>
<gene>
    <name evidence="4" type="ORF">SAMN05216193_101137</name>
</gene>
<dbReference type="InterPro" id="IPR037049">
    <property type="entry name" value="DUF1214_C_sf"/>
</dbReference>
<evidence type="ECO:0000313" key="4">
    <source>
        <dbReference type="EMBL" id="SDN10599.1"/>
    </source>
</evidence>
<name>A0A1G9YN27_9PSED</name>
<accession>A0A1G9YN27</accession>
<dbReference type="STRING" id="198616.SAMN05216193_101137"/>
<evidence type="ECO:0000313" key="5">
    <source>
        <dbReference type="Proteomes" id="UP000242957"/>
    </source>
</evidence>
<dbReference type="AlphaFoldDB" id="A0A1G9YN27"/>
<evidence type="ECO:0000259" key="3">
    <source>
        <dbReference type="Pfam" id="PF06863"/>
    </source>
</evidence>
<dbReference type="InterPro" id="IPR010621">
    <property type="entry name" value="DUF1214"/>
</dbReference>
<dbReference type="Proteomes" id="UP000242957">
    <property type="component" value="Unassembled WGS sequence"/>
</dbReference>
<dbReference type="Gene3D" id="2.60.40.1610">
    <property type="entry name" value="Domain of unknown function DUF1254"/>
    <property type="match status" value="1"/>
</dbReference>
<keyword evidence="1" id="KW-0732">Signal</keyword>
<dbReference type="PANTHER" id="PTHR36509">
    <property type="entry name" value="BLL3101 PROTEIN"/>
    <property type="match status" value="1"/>
</dbReference>
<reference evidence="5" key="1">
    <citation type="submission" date="2016-10" db="EMBL/GenBank/DDBJ databases">
        <authorList>
            <person name="Varghese N."/>
            <person name="Submissions S."/>
        </authorList>
    </citation>
    <scope>NUCLEOTIDE SEQUENCE [LARGE SCALE GENOMIC DNA]</scope>
    <source>
        <strain evidence="5">JCM 21621</strain>
    </source>
</reference>
<organism evidence="4 5">
    <name type="scientific">Pseudomonas jinjuensis</name>
    <dbReference type="NCBI Taxonomy" id="198616"/>
    <lineage>
        <taxon>Bacteria</taxon>
        <taxon>Pseudomonadati</taxon>
        <taxon>Pseudomonadota</taxon>
        <taxon>Gammaproteobacteria</taxon>
        <taxon>Pseudomonadales</taxon>
        <taxon>Pseudomonadaceae</taxon>
        <taxon>Pseudomonas</taxon>
    </lineage>
</organism>
<evidence type="ECO:0000259" key="2">
    <source>
        <dbReference type="Pfam" id="PF06742"/>
    </source>
</evidence>
<dbReference type="RefSeq" id="WP_217633557.1">
    <property type="nucleotide sequence ID" value="NZ_FNIJ01000001.1"/>
</dbReference>
<feature type="signal peptide" evidence="1">
    <location>
        <begin position="1"/>
        <end position="26"/>
    </location>
</feature>
<keyword evidence="5" id="KW-1185">Reference proteome</keyword>
<dbReference type="PANTHER" id="PTHR36509:SF2">
    <property type="entry name" value="BLL3101 PROTEIN"/>
    <property type="match status" value="1"/>
</dbReference>
<dbReference type="Gene3D" id="2.60.120.600">
    <property type="entry name" value="Domain of unknown function DUF1214, C-terminal domain"/>
    <property type="match status" value="1"/>
</dbReference>
<feature type="chain" id="PRO_5017274344" evidence="1">
    <location>
        <begin position="27"/>
        <end position="468"/>
    </location>
</feature>
<dbReference type="InterPro" id="IPR010679">
    <property type="entry name" value="DUF1254"/>
</dbReference>
<proteinExistence type="predicted"/>
<dbReference type="Pfam" id="PF06863">
    <property type="entry name" value="DUF1254"/>
    <property type="match status" value="1"/>
</dbReference>
<dbReference type="SUPFAM" id="SSF160935">
    <property type="entry name" value="VPA0735-like"/>
    <property type="match status" value="1"/>
</dbReference>